<dbReference type="SUPFAM" id="SSF103473">
    <property type="entry name" value="MFS general substrate transporter"/>
    <property type="match status" value="1"/>
</dbReference>
<dbReference type="Gene3D" id="1.20.1250.20">
    <property type="entry name" value="MFS general substrate transporter like domains"/>
    <property type="match status" value="1"/>
</dbReference>
<feature type="transmembrane region" description="Helical" evidence="6">
    <location>
        <begin position="240"/>
        <end position="261"/>
    </location>
</feature>
<dbReference type="PROSITE" id="PS50850">
    <property type="entry name" value="MFS"/>
    <property type="match status" value="1"/>
</dbReference>
<dbReference type="EMBL" id="FZOS01000014">
    <property type="protein sequence ID" value="SNS73741.1"/>
    <property type="molecule type" value="Genomic_DNA"/>
</dbReference>
<dbReference type="InterPro" id="IPR020846">
    <property type="entry name" value="MFS_dom"/>
</dbReference>
<feature type="transmembrane region" description="Helical" evidence="6">
    <location>
        <begin position="306"/>
        <end position="326"/>
    </location>
</feature>
<evidence type="ECO:0000259" key="7">
    <source>
        <dbReference type="PROSITE" id="PS50850"/>
    </source>
</evidence>
<dbReference type="GO" id="GO:0022857">
    <property type="term" value="F:transmembrane transporter activity"/>
    <property type="evidence" value="ECO:0007669"/>
    <property type="project" value="InterPro"/>
</dbReference>
<feature type="transmembrane region" description="Helical" evidence="6">
    <location>
        <begin position="398"/>
        <end position="419"/>
    </location>
</feature>
<feature type="transmembrane region" description="Helical" evidence="6">
    <location>
        <begin position="149"/>
        <end position="169"/>
    </location>
</feature>
<dbReference type="PANTHER" id="PTHR23505:SF79">
    <property type="entry name" value="PROTEIN SPINSTER"/>
    <property type="match status" value="1"/>
</dbReference>
<dbReference type="Pfam" id="PF07690">
    <property type="entry name" value="MFS_1"/>
    <property type="match status" value="1"/>
</dbReference>
<feature type="transmembrane region" description="Helical" evidence="6">
    <location>
        <begin position="59"/>
        <end position="83"/>
    </location>
</feature>
<keyword evidence="2" id="KW-0813">Transport</keyword>
<feature type="transmembrane region" description="Helical" evidence="6">
    <location>
        <begin position="332"/>
        <end position="354"/>
    </location>
</feature>
<evidence type="ECO:0000256" key="6">
    <source>
        <dbReference type="SAM" id="Phobius"/>
    </source>
</evidence>
<feature type="transmembrane region" description="Helical" evidence="6">
    <location>
        <begin position="116"/>
        <end position="137"/>
    </location>
</feature>
<dbReference type="GO" id="GO:0016020">
    <property type="term" value="C:membrane"/>
    <property type="evidence" value="ECO:0007669"/>
    <property type="project" value="UniProtKB-SubCell"/>
</dbReference>
<gene>
    <name evidence="8" type="ORF">SAMN06295912_11432</name>
</gene>
<feature type="domain" description="Major facilitator superfamily (MFS) profile" evidence="7">
    <location>
        <begin position="25"/>
        <end position="426"/>
    </location>
</feature>
<reference evidence="9" key="1">
    <citation type="submission" date="2017-06" db="EMBL/GenBank/DDBJ databases">
        <authorList>
            <person name="Varghese N."/>
            <person name="Submissions S."/>
        </authorList>
    </citation>
    <scope>NUCLEOTIDE SEQUENCE [LARGE SCALE GENOMIC DNA]</scope>
    <source>
        <strain evidence="9">LNB2</strain>
    </source>
</reference>
<name>A0A239GXT9_9SPHN</name>
<evidence type="ECO:0000256" key="1">
    <source>
        <dbReference type="ARBA" id="ARBA00004141"/>
    </source>
</evidence>
<comment type="subcellular location">
    <subcellularLocation>
        <location evidence="1">Membrane</location>
        <topology evidence="1">Multi-pass membrane protein</topology>
    </subcellularLocation>
</comment>
<dbReference type="CDD" id="cd17328">
    <property type="entry name" value="MFS_spinster_like"/>
    <property type="match status" value="1"/>
</dbReference>
<dbReference type="InterPro" id="IPR011701">
    <property type="entry name" value="MFS"/>
</dbReference>
<feature type="transmembrane region" description="Helical" evidence="6">
    <location>
        <begin position="273"/>
        <end position="294"/>
    </location>
</feature>
<feature type="transmembrane region" description="Helical" evidence="6">
    <location>
        <begin position="181"/>
        <end position="200"/>
    </location>
</feature>
<feature type="transmembrane region" description="Helical" evidence="6">
    <location>
        <begin position="90"/>
        <end position="110"/>
    </location>
</feature>
<sequence>MASQGASPAARDARASGRVGSAWYALAVLLIIYGFNYADRYLIAGLAEPIRHDLGLDDAFIGLLMGPAFALLYSIAAVPIAWLADRYSRITILSVGCLVWSLFTFLSGLANDGWTLAAMRVGVGIGEAAFVAPAYSVLADRFAPERRGLAFAILGLGIYLGQMGGYVVGPAIAAHGDWRDAFFWVGGIGGAIGLIAWMTVTEPKRGVHADRTQAQPVERPALWTTFLTLWRRRVYRQMNIGLVLGTFSGTAFGMWAPSLLVRRFDVPLAEATGLFGTAFGLSAIVGMIGFGAVSDRLVRRDGRWPLRMAAIALTIATLSITGATLAPSLTVVTLLAIPSGLLGGGWAVGVMTPLQQVLDDRIRATGTALFTLVNMLFGMLTAPYVVGQLSDPLGGEAQGLQTALLIVIMAGFPGALLLWRAADELVRFKRTGE</sequence>
<keyword evidence="9" id="KW-1185">Reference proteome</keyword>
<protein>
    <submittedName>
        <fullName evidence="8">Predicted arabinose efflux permease, MFS family</fullName>
    </submittedName>
</protein>
<feature type="transmembrane region" description="Helical" evidence="6">
    <location>
        <begin position="21"/>
        <end position="39"/>
    </location>
</feature>
<evidence type="ECO:0000256" key="2">
    <source>
        <dbReference type="ARBA" id="ARBA00022448"/>
    </source>
</evidence>
<organism evidence="8 9">
    <name type="scientific">Edaphosphingomonas laterariae</name>
    <dbReference type="NCBI Taxonomy" id="861865"/>
    <lineage>
        <taxon>Bacteria</taxon>
        <taxon>Pseudomonadati</taxon>
        <taxon>Pseudomonadota</taxon>
        <taxon>Alphaproteobacteria</taxon>
        <taxon>Sphingomonadales</taxon>
        <taxon>Rhizorhabdaceae</taxon>
        <taxon>Edaphosphingomonas</taxon>
    </lineage>
</organism>
<accession>A0A239GXT9</accession>
<evidence type="ECO:0000313" key="8">
    <source>
        <dbReference type="EMBL" id="SNS73741.1"/>
    </source>
</evidence>
<dbReference type="InterPro" id="IPR044770">
    <property type="entry name" value="MFS_spinster-like"/>
</dbReference>
<dbReference type="Proteomes" id="UP000198281">
    <property type="component" value="Unassembled WGS sequence"/>
</dbReference>
<keyword evidence="4 6" id="KW-1133">Transmembrane helix</keyword>
<evidence type="ECO:0000256" key="4">
    <source>
        <dbReference type="ARBA" id="ARBA00022989"/>
    </source>
</evidence>
<feature type="transmembrane region" description="Helical" evidence="6">
    <location>
        <begin position="366"/>
        <end position="386"/>
    </location>
</feature>
<keyword evidence="5 6" id="KW-0472">Membrane</keyword>
<proteinExistence type="predicted"/>
<evidence type="ECO:0000256" key="5">
    <source>
        <dbReference type="ARBA" id="ARBA00023136"/>
    </source>
</evidence>
<dbReference type="PANTHER" id="PTHR23505">
    <property type="entry name" value="SPINSTER"/>
    <property type="match status" value="1"/>
</dbReference>
<evidence type="ECO:0000313" key="9">
    <source>
        <dbReference type="Proteomes" id="UP000198281"/>
    </source>
</evidence>
<dbReference type="RefSeq" id="WP_179220835.1">
    <property type="nucleotide sequence ID" value="NZ_FZOS01000014.1"/>
</dbReference>
<keyword evidence="3 6" id="KW-0812">Transmembrane</keyword>
<dbReference type="InterPro" id="IPR036259">
    <property type="entry name" value="MFS_trans_sf"/>
</dbReference>
<evidence type="ECO:0000256" key="3">
    <source>
        <dbReference type="ARBA" id="ARBA00022692"/>
    </source>
</evidence>
<dbReference type="AlphaFoldDB" id="A0A239GXT9"/>